<comment type="subcellular location">
    <subcellularLocation>
        <location evidence="2">Cell membrane</location>
        <topology evidence="2">Multi-pass membrane protein</topology>
    </subcellularLocation>
    <subcellularLocation>
        <location evidence="1">Cytoplasmic vesicle</location>
        <location evidence="1">Secretory vesicle</location>
        <location evidence="1">Synaptic vesicle membrane</location>
    </subcellularLocation>
    <subcellularLocation>
        <location evidence="22">Synapse</location>
        <location evidence="22">Synaptosome</location>
    </subcellularLocation>
</comment>
<feature type="compositionally biased region" description="Gly residues" evidence="28">
    <location>
        <begin position="631"/>
        <end position="642"/>
    </location>
</feature>
<reference evidence="30" key="2">
    <citation type="submission" date="2025-08" db="UniProtKB">
        <authorList>
            <consortium name="Ensembl"/>
        </authorList>
    </citation>
    <scope>IDENTIFICATION</scope>
</reference>
<keyword evidence="19" id="KW-0407">Ion channel</keyword>
<feature type="transmembrane region" description="Helical" evidence="29">
    <location>
        <begin position="493"/>
        <end position="513"/>
    </location>
</feature>
<feature type="transmembrane region" description="Helical" evidence="29">
    <location>
        <begin position="132"/>
        <end position="150"/>
    </location>
</feature>
<comment type="catalytic activity">
    <reaction evidence="21">
        <text>chloride(in) = chloride(out)</text>
        <dbReference type="Rhea" id="RHEA:29823"/>
        <dbReference type="ChEBI" id="CHEBI:17996"/>
    </reaction>
</comment>
<evidence type="ECO:0000313" key="30">
    <source>
        <dbReference type="Ensembl" id="ENSOMYP00000108875.1"/>
    </source>
</evidence>
<comment type="catalytic activity">
    <reaction evidence="23">
        <text>3 Na(+)(out) + phosphate(out) = 3 Na(+)(in) + phosphate(in)</text>
        <dbReference type="Rhea" id="RHEA:71255"/>
        <dbReference type="ChEBI" id="CHEBI:29101"/>
        <dbReference type="ChEBI" id="CHEBI:43474"/>
    </reaction>
</comment>
<comment type="catalytic activity">
    <reaction evidence="25">
        <text>L-glutamate(out) = L-glutamate(in)</text>
        <dbReference type="Rhea" id="RHEA:66336"/>
        <dbReference type="ChEBI" id="CHEBI:29985"/>
    </reaction>
</comment>
<dbReference type="Ensembl" id="ENSOMYT00000156057.1">
    <property type="protein sequence ID" value="ENSOMYP00000108875.1"/>
    <property type="gene ID" value="ENSOMYG00000052521.1"/>
</dbReference>
<dbReference type="GeneTree" id="ENSGT00940000155891"/>
<keyword evidence="11 29" id="KW-1133">Transmembrane helix</keyword>
<dbReference type="GO" id="GO:0043005">
    <property type="term" value="C:neuron projection"/>
    <property type="evidence" value="ECO:0007669"/>
    <property type="project" value="UniProtKB-KW"/>
</dbReference>
<evidence type="ECO:0000256" key="1">
    <source>
        <dbReference type="ARBA" id="ARBA00004432"/>
    </source>
</evidence>
<evidence type="ECO:0000256" key="26">
    <source>
        <dbReference type="ARBA" id="ARBA00038044"/>
    </source>
</evidence>
<protein>
    <recommendedName>
        <fullName evidence="32">Major facilitator superfamily (MFS) profile domain-containing protein</fullName>
    </recommendedName>
</protein>
<feature type="transmembrane region" description="Helical" evidence="29">
    <location>
        <begin position="429"/>
        <end position="447"/>
    </location>
</feature>
<dbReference type="GO" id="GO:0005313">
    <property type="term" value="F:L-glutamate transmembrane transporter activity"/>
    <property type="evidence" value="ECO:0007669"/>
    <property type="project" value="TreeGrafter"/>
</dbReference>
<dbReference type="Pfam" id="PF07690">
    <property type="entry name" value="MFS_1"/>
    <property type="match status" value="1"/>
</dbReference>
<evidence type="ECO:0000256" key="23">
    <source>
        <dbReference type="ARBA" id="ARBA00035839"/>
    </source>
</evidence>
<dbReference type="GO" id="GO:0015293">
    <property type="term" value="F:symporter activity"/>
    <property type="evidence" value="ECO:0007669"/>
    <property type="project" value="UniProtKB-KW"/>
</dbReference>
<keyword evidence="16" id="KW-0869">Chloride channel</keyword>
<dbReference type="SUPFAM" id="SSF103473">
    <property type="entry name" value="MFS general substrate transporter"/>
    <property type="match status" value="1"/>
</dbReference>
<evidence type="ECO:0000256" key="28">
    <source>
        <dbReference type="SAM" id="MobiDB-lite"/>
    </source>
</evidence>
<evidence type="ECO:0000256" key="17">
    <source>
        <dbReference type="ARBA" id="ARBA00023201"/>
    </source>
</evidence>
<dbReference type="Proteomes" id="UP000694395">
    <property type="component" value="Chromosome 13"/>
</dbReference>
<comment type="catalytic activity">
    <reaction evidence="24">
        <text>phosphate(in) = phosphate(out)</text>
        <dbReference type="Rhea" id="RHEA:32823"/>
        <dbReference type="ChEBI" id="CHEBI:43474"/>
    </reaction>
</comment>
<keyword evidence="20" id="KW-0968">Cytoplasmic vesicle</keyword>
<gene>
    <name evidence="30" type="primary">LOC118937784</name>
</gene>
<dbReference type="GO" id="GO:0005254">
    <property type="term" value="F:chloride channel activity"/>
    <property type="evidence" value="ECO:0007669"/>
    <property type="project" value="UniProtKB-KW"/>
</dbReference>
<evidence type="ECO:0000256" key="21">
    <source>
        <dbReference type="ARBA" id="ARBA00024167"/>
    </source>
</evidence>
<evidence type="ECO:0000256" key="16">
    <source>
        <dbReference type="ARBA" id="ARBA00023173"/>
    </source>
</evidence>
<evidence type="ECO:0000256" key="5">
    <source>
        <dbReference type="ARBA" id="ARBA00022475"/>
    </source>
</evidence>
<dbReference type="GO" id="GO:0006814">
    <property type="term" value="P:sodium ion transport"/>
    <property type="evidence" value="ECO:0007669"/>
    <property type="project" value="UniProtKB-KW"/>
</dbReference>
<dbReference type="InterPro" id="IPR011701">
    <property type="entry name" value="MFS"/>
</dbReference>
<dbReference type="InterPro" id="IPR050382">
    <property type="entry name" value="MFS_Na/Anion_cotransporter"/>
</dbReference>
<evidence type="ECO:0000256" key="19">
    <source>
        <dbReference type="ARBA" id="ARBA00023303"/>
    </source>
</evidence>
<keyword evidence="8 29" id="KW-0812">Transmembrane</keyword>
<dbReference type="FunFam" id="1.20.1250.20:FF:000004">
    <property type="entry name" value="vesicular glutamate transporter 2 isoform X1"/>
    <property type="match status" value="1"/>
</dbReference>
<feature type="transmembrane region" description="Helical" evidence="29">
    <location>
        <begin position="231"/>
        <end position="249"/>
    </location>
</feature>
<evidence type="ECO:0000256" key="3">
    <source>
        <dbReference type="ARBA" id="ARBA00022448"/>
    </source>
</evidence>
<evidence type="ECO:0000256" key="11">
    <source>
        <dbReference type="ARBA" id="ARBA00022989"/>
    </source>
</evidence>
<dbReference type="GO" id="GO:0030672">
    <property type="term" value="C:synaptic vesicle membrane"/>
    <property type="evidence" value="ECO:0007669"/>
    <property type="project" value="UniProtKB-SubCell"/>
</dbReference>
<keyword evidence="17" id="KW-0739">Sodium transport</keyword>
<keyword evidence="12" id="KW-0770">Synapse</keyword>
<keyword evidence="10" id="KW-0769">Symport</keyword>
<feature type="transmembrane region" description="Helical" evidence="29">
    <location>
        <begin position="559"/>
        <end position="578"/>
    </location>
</feature>
<keyword evidence="31" id="KW-1185">Reference proteome</keyword>
<evidence type="ECO:0000256" key="25">
    <source>
        <dbReference type="ARBA" id="ARBA00036683"/>
    </source>
</evidence>
<feature type="transmembrane region" description="Helical" evidence="29">
    <location>
        <begin position="90"/>
        <end position="112"/>
    </location>
</feature>
<name>A0A8K9UCQ0_ONCMY</name>
<dbReference type="GO" id="GO:0015297">
    <property type="term" value="F:antiporter activity"/>
    <property type="evidence" value="ECO:0007669"/>
    <property type="project" value="UniProtKB-KW"/>
</dbReference>
<evidence type="ECO:0000256" key="29">
    <source>
        <dbReference type="SAM" id="Phobius"/>
    </source>
</evidence>
<evidence type="ECO:0000256" key="7">
    <source>
        <dbReference type="ARBA" id="ARBA00022599"/>
    </source>
</evidence>
<keyword evidence="6" id="KW-0592">Phosphate transport</keyword>
<dbReference type="PANTHER" id="PTHR11662:SF29">
    <property type="entry name" value="VESICULAR GLUTAMATE TRANSPORTER 1"/>
    <property type="match status" value="1"/>
</dbReference>
<comment type="catalytic activity">
    <reaction evidence="27">
        <text>K(+)(in) + H(+)(out) = K(+)(out) + H(+)(in)</text>
        <dbReference type="Rhea" id="RHEA:29467"/>
        <dbReference type="ChEBI" id="CHEBI:15378"/>
        <dbReference type="ChEBI" id="CHEBI:29103"/>
    </reaction>
</comment>
<dbReference type="GO" id="GO:0050803">
    <property type="term" value="P:regulation of synapse structure or activity"/>
    <property type="evidence" value="ECO:0007669"/>
    <property type="project" value="TreeGrafter"/>
</dbReference>
<feature type="transmembrane region" description="Helical" evidence="29">
    <location>
        <begin position="525"/>
        <end position="547"/>
    </location>
</feature>
<dbReference type="GO" id="GO:0034707">
    <property type="term" value="C:chloride channel complex"/>
    <property type="evidence" value="ECO:0007669"/>
    <property type="project" value="UniProtKB-KW"/>
</dbReference>
<dbReference type="GO" id="GO:0035249">
    <property type="term" value="P:synaptic transmission, glutamatergic"/>
    <property type="evidence" value="ECO:0007669"/>
    <property type="project" value="TreeGrafter"/>
</dbReference>
<dbReference type="GO" id="GO:0006817">
    <property type="term" value="P:phosphate ion transport"/>
    <property type="evidence" value="ECO:0007669"/>
    <property type="project" value="UniProtKB-KW"/>
</dbReference>
<dbReference type="GO" id="GO:0005886">
    <property type="term" value="C:plasma membrane"/>
    <property type="evidence" value="ECO:0007669"/>
    <property type="project" value="UniProtKB-SubCell"/>
</dbReference>
<evidence type="ECO:0000256" key="6">
    <source>
        <dbReference type="ARBA" id="ARBA00022592"/>
    </source>
</evidence>
<keyword evidence="15 29" id="KW-0472">Membrane</keyword>
<evidence type="ECO:0008006" key="32">
    <source>
        <dbReference type="Google" id="ProtNLM"/>
    </source>
</evidence>
<feature type="region of interest" description="Disordered" evidence="28">
    <location>
        <begin position="613"/>
        <end position="661"/>
    </location>
</feature>
<feature type="transmembrane region" description="Helical" evidence="29">
    <location>
        <begin position="261"/>
        <end position="283"/>
    </location>
</feature>
<keyword evidence="3" id="KW-0813">Transport</keyword>
<organism evidence="30 31">
    <name type="scientific">Oncorhynchus mykiss</name>
    <name type="common">Rainbow trout</name>
    <name type="synonym">Salmo gairdneri</name>
    <dbReference type="NCBI Taxonomy" id="8022"/>
    <lineage>
        <taxon>Eukaryota</taxon>
        <taxon>Metazoa</taxon>
        <taxon>Chordata</taxon>
        <taxon>Craniata</taxon>
        <taxon>Vertebrata</taxon>
        <taxon>Euteleostomi</taxon>
        <taxon>Actinopterygii</taxon>
        <taxon>Neopterygii</taxon>
        <taxon>Teleostei</taxon>
        <taxon>Protacanthopterygii</taxon>
        <taxon>Salmoniformes</taxon>
        <taxon>Salmonidae</taxon>
        <taxon>Salmoninae</taxon>
        <taxon>Oncorhynchus</taxon>
    </lineage>
</organism>
<evidence type="ECO:0000256" key="27">
    <source>
        <dbReference type="ARBA" id="ARBA00047912"/>
    </source>
</evidence>
<feature type="transmembrane region" description="Helical" evidence="29">
    <location>
        <begin position="322"/>
        <end position="344"/>
    </location>
</feature>
<dbReference type="PANTHER" id="PTHR11662">
    <property type="entry name" value="SOLUTE CARRIER FAMILY 17"/>
    <property type="match status" value="1"/>
</dbReference>
<dbReference type="AlphaFoldDB" id="A0A8K9UCQ0"/>
<evidence type="ECO:0000256" key="13">
    <source>
        <dbReference type="ARBA" id="ARBA00023053"/>
    </source>
</evidence>
<dbReference type="Gene3D" id="1.20.1250.20">
    <property type="entry name" value="MFS general substrate transporter like domains"/>
    <property type="match status" value="1"/>
</dbReference>
<evidence type="ECO:0000256" key="14">
    <source>
        <dbReference type="ARBA" id="ARBA00023065"/>
    </source>
</evidence>
<feature type="transmembrane region" description="Helical" evidence="29">
    <location>
        <begin position="467"/>
        <end position="486"/>
    </location>
</feature>
<dbReference type="InterPro" id="IPR036259">
    <property type="entry name" value="MFS_trans_sf"/>
</dbReference>
<dbReference type="GO" id="GO:0005326">
    <property type="term" value="F:neurotransmitter transmembrane transporter activity"/>
    <property type="evidence" value="ECO:0007669"/>
    <property type="project" value="TreeGrafter"/>
</dbReference>
<sequence>HNLCYCKRVITVVYCRDHSPDPTFLLTPPFSFPTLLSPLYLSSTLILSLCSLSPFDLSPLSRLFNSTALLLSLPLTSLPLSSSLSPFTSLLLSPLYLSTSLLLSLPSLPLYLSPPLSPPLPLYRSPPLSPSYLSTSLLLSPFTSLPLYLYCFLSPLYLSTSLLISLPLYLSTSLLLSLPSLPLYLSPPLSPPLPLYRSSPLSPSYLSPPLPLHLLPLSSSPPSPLYLSPPLSLLFTSLPLSSFLSPLYLSTSLPLYLSTSTAFSLLFTSLPLSSFLPPLYIYLSPPSPLYISSSFLLSPLSLSSLSLYLCHPLSPPLPLSSSLSLSLPLPGSFGIAWYLFWILVSYESPAAHPTITPEERKYIEEAIGESAGFANPLQKFKTPWRAFFTSMPVYAIIVANFCRSWTFYLLLISQPAYFEEVFGFEISKVGMVSALPHLVMTIIVPIGGQLADYLRTHNIMTTTNVRKLMNCGGFGMEATFLLVVGYSHTKVMAISFLVIAVGFSGFAISGFNVNHLDIAPRYASILMGISNGVGTLSGMVCPLIVGAMTKHKTREDWQGVFLIASVVHYGGVIFYGIFASGEKQPWADQEDTSDEKCGIIDEDELANETEEMYRTGGGGQYGAMSQPTAGPNGGGGAGGGAGWVQDWEKTEEYVQPPGYNQ</sequence>
<dbReference type="GO" id="GO:0060076">
    <property type="term" value="C:excitatory synapse"/>
    <property type="evidence" value="ECO:0007669"/>
    <property type="project" value="TreeGrafter"/>
</dbReference>
<keyword evidence="18" id="KW-0868">Chloride</keyword>
<evidence type="ECO:0000256" key="24">
    <source>
        <dbReference type="ARBA" id="ARBA00036616"/>
    </source>
</evidence>
<evidence type="ECO:0000256" key="8">
    <source>
        <dbReference type="ARBA" id="ARBA00022692"/>
    </source>
</evidence>
<evidence type="ECO:0000256" key="15">
    <source>
        <dbReference type="ARBA" id="ARBA00023136"/>
    </source>
</evidence>
<keyword evidence="4" id="KW-0050">Antiport</keyword>
<proteinExistence type="inferred from homology"/>
<evidence type="ECO:0000313" key="31">
    <source>
        <dbReference type="Proteomes" id="UP000694395"/>
    </source>
</evidence>
<evidence type="ECO:0000256" key="10">
    <source>
        <dbReference type="ARBA" id="ARBA00022847"/>
    </source>
</evidence>
<evidence type="ECO:0000256" key="22">
    <source>
        <dbReference type="ARBA" id="ARBA00034102"/>
    </source>
</evidence>
<keyword evidence="5" id="KW-1003">Cell membrane</keyword>
<keyword evidence="7" id="KW-0771">Synaptosome</keyword>
<dbReference type="GO" id="GO:0098700">
    <property type="term" value="P:neurotransmitter loading into synaptic vesicle"/>
    <property type="evidence" value="ECO:0007669"/>
    <property type="project" value="TreeGrafter"/>
</dbReference>
<comment type="similarity">
    <text evidence="26">Belongs to the major facilitator superfamily. Sodium/anion cotransporter family. VGLUT subfamily.</text>
</comment>
<evidence type="ECO:0000256" key="20">
    <source>
        <dbReference type="ARBA" id="ARBA00023329"/>
    </source>
</evidence>
<evidence type="ECO:0000256" key="4">
    <source>
        <dbReference type="ARBA" id="ARBA00022449"/>
    </source>
</evidence>
<feature type="transmembrane region" description="Helical" evidence="29">
    <location>
        <begin position="162"/>
        <end position="185"/>
    </location>
</feature>
<evidence type="ECO:0000256" key="12">
    <source>
        <dbReference type="ARBA" id="ARBA00023018"/>
    </source>
</evidence>
<keyword evidence="9" id="KW-0532">Neurotransmitter transport</keyword>
<accession>A0A8K9UCQ0</accession>
<evidence type="ECO:0000256" key="2">
    <source>
        <dbReference type="ARBA" id="ARBA00004651"/>
    </source>
</evidence>
<evidence type="ECO:0000256" key="18">
    <source>
        <dbReference type="ARBA" id="ARBA00023214"/>
    </source>
</evidence>
<keyword evidence="14" id="KW-0406">Ion transport</keyword>
<reference evidence="30" key="3">
    <citation type="submission" date="2025-09" db="UniProtKB">
        <authorList>
            <consortium name="Ensembl"/>
        </authorList>
    </citation>
    <scope>IDENTIFICATION</scope>
</reference>
<feature type="transmembrane region" description="Helical" evidence="29">
    <location>
        <begin position="393"/>
        <end position="417"/>
    </location>
</feature>
<keyword evidence="13" id="KW-0915">Sodium</keyword>
<reference evidence="30" key="1">
    <citation type="submission" date="2020-07" db="EMBL/GenBank/DDBJ databases">
        <title>A long reads based de novo assembly of the rainbow trout Arlee double haploid line genome.</title>
        <authorList>
            <person name="Gao G."/>
            <person name="Palti Y."/>
        </authorList>
    </citation>
    <scope>NUCLEOTIDE SEQUENCE [LARGE SCALE GENOMIC DNA]</scope>
</reference>
<evidence type="ECO:0000256" key="9">
    <source>
        <dbReference type="ARBA" id="ARBA00022775"/>
    </source>
</evidence>